<dbReference type="SUPFAM" id="SSF46785">
    <property type="entry name" value="Winged helix' DNA-binding domain"/>
    <property type="match status" value="1"/>
</dbReference>
<evidence type="ECO:0000313" key="2">
    <source>
        <dbReference type="EMBL" id="KAB7652337.1"/>
    </source>
</evidence>
<dbReference type="Gene3D" id="1.10.10.10">
    <property type="entry name" value="Winged helix-like DNA-binding domain superfamily/Winged helix DNA-binding domain"/>
    <property type="match status" value="1"/>
</dbReference>
<dbReference type="InterPro" id="IPR007421">
    <property type="entry name" value="Schlafen_AlbA_2_dom"/>
</dbReference>
<reference evidence="2 3" key="1">
    <citation type="submission" date="2019-10" db="EMBL/GenBank/DDBJ databases">
        <title>Genome diversity of Sutterella seckii.</title>
        <authorList>
            <person name="Chaplin A.V."/>
            <person name="Sokolova S.R."/>
            <person name="Mosin K.A."/>
            <person name="Ivanova E.L."/>
            <person name="Kochetkova T.O."/>
            <person name="Goltsov A.Y."/>
            <person name="Trofimov D.Y."/>
            <person name="Efimov B.A."/>
        </authorList>
    </citation>
    <scope>NUCLEOTIDE SEQUENCE [LARGE SCALE GENOMIC DNA]</scope>
    <source>
        <strain evidence="2 3">ASD3426</strain>
    </source>
</reference>
<dbReference type="PANTHER" id="PTHR30595:SF6">
    <property type="entry name" value="SCHLAFEN ALBA-2 DOMAIN-CONTAINING PROTEIN"/>
    <property type="match status" value="1"/>
</dbReference>
<dbReference type="Gene3D" id="3.30.950.30">
    <property type="entry name" value="Schlafen, AAA domain"/>
    <property type="match status" value="1"/>
</dbReference>
<accession>A0AAI9SEL2</accession>
<name>A0AAI9SEL2_9BURK</name>
<comment type="caution">
    <text evidence="2">The sequence shown here is derived from an EMBL/GenBank/DDBJ whole genome shotgun (WGS) entry which is preliminary data.</text>
</comment>
<dbReference type="InterPro" id="IPR038475">
    <property type="entry name" value="RecG_C_sf"/>
</dbReference>
<dbReference type="InterPro" id="IPR038461">
    <property type="entry name" value="Schlafen_AlbA_2_dom_sf"/>
</dbReference>
<dbReference type="Pfam" id="PF13749">
    <property type="entry name" value="HATPase_c_4"/>
    <property type="match status" value="1"/>
</dbReference>
<evidence type="ECO:0000313" key="3">
    <source>
        <dbReference type="Proteomes" id="UP000469462"/>
    </source>
</evidence>
<dbReference type="EMBL" id="WEHW01000004">
    <property type="protein sequence ID" value="KAB7652337.1"/>
    <property type="molecule type" value="Genomic_DNA"/>
</dbReference>
<proteinExistence type="predicted"/>
<feature type="domain" description="Schlafen AlbA-2" evidence="1">
    <location>
        <begin position="27"/>
        <end position="135"/>
    </location>
</feature>
<dbReference type="InterPro" id="IPR036390">
    <property type="entry name" value="WH_DNA-bd_sf"/>
</dbReference>
<dbReference type="Pfam" id="PF04326">
    <property type="entry name" value="SLFN_AlbA_2"/>
    <property type="match status" value="1"/>
</dbReference>
<organism evidence="2 3">
    <name type="scientific">Sutterella seckii</name>
    <dbReference type="NCBI Taxonomy" id="1944635"/>
    <lineage>
        <taxon>Bacteria</taxon>
        <taxon>Pseudomonadati</taxon>
        <taxon>Pseudomonadota</taxon>
        <taxon>Betaproteobacteria</taxon>
        <taxon>Burkholderiales</taxon>
        <taxon>Sutterellaceae</taxon>
        <taxon>Sutterella</taxon>
    </lineage>
</organism>
<dbReference type="Gene3D" id="3.30.565.60">
    <property type="match status" value="1"/>
</dbReference>
<dbReference type="AlphaFoldDB" id="A0AAI9SEL2"/>
<gene>
    <name evidence="2" type="ORF">GBM96_02580</name>
</gene>
<dbReference type="InterPro" id="IPR036388">
    <property type="entry name" value="WH-like_DNA-bd_sf"/>
</dbReference>
<protein>
    <submittedName>
        <fullName evidence="2">AAA family ATPase</fullName>
    </submittedName>
</protein>
<sequence>MITPVISRSTAMTELYEAQKGLFPERETLTVEFKSDPKGGLKNDVVVDTAVGFANAEGGTLFIGLNDDGSVGGVKSPKWRNPELAVAYIASHSVPPITATAEIVRVSDALEVLAIHVPKATGIVATNDGKLMKRRIKADGTPETSPLFPQEFISRLAEIGRCDYSSMTLPNTTYDDFDANERQRLREFLRDNNGEKALMDLEDEDLDKALGLVRGSPEGLIPTIAGILILGKERRIRQLLPGAGAVFQHLAGTDVLANEEMPLPLLKGFQALLDRFNARNSETEITQGLARIAIPTFSEQAFREALVNAFCHRDYTILNRVSVRLSDDGLEITSPGGFVSGVSLENLLTVEPHPRNGLLADVLKRLGLAERTGRGIDRIFEGNLLYGRPSPDYSESNSDSVRVFFPKCDPNIPFFQLIIEYQKKLGSRISVQSLIVLSAVLFAKRLNFAGIAAATHIPELRLKRHVETLVEDGLLEARGNGRERDFILSPKFYKAQKRVIEHVRQAGIGAVKNEDLIMQLVQEQGNVTRSDVAALLGVNPQIAYRLLKKLVEDGALVREGAKRLSVYRLA</sequence>
<keyword evidence="3" id="KW-1185">Reference proteome</keyword>
<evidence type="ECO:0000259" key="1">
    <source>
        <dbReference type="Pfam" id="PF04326"/>
    </source>
</evidence>
<dbReference type="Proteomes" id="UP000469462">
    <property type="component" value="Unassembled WGS sequence"/>
</dbReference>
<dbReference type="PANTHER" id="PTHR30595">
    <property type="entry name" value="GLPR-RELATED TRANSCRIPTIONAL REPRESSOR"/>
    <property type="match status" value="1"/>
</dbReference>